<dbReference type="EMBL" id="MN740329">
    <property type="protein sequence ID" value="QHU00797.1"/>
    <property type="molecule type" value="Genomic_DNA"/>
</dbReference>
<dbReference type="AlphaFoldDB" id="A0A6C0J8H1"/>
<evidence type="ECO:0000313" key="1">
    <source>
        <dbReference type="EMBL" id="QHU00797.1"/>
    </source>
</evidence>
<name>A0A6C0J8H1_9ZZZZ</name>
<accession>A0A6C0J8H1</accession>
<reference evidence="1" key="1">
    <citation type="journal article" date="2020" name="Nature">
        <title>Giant virus diversity and host interactions through global metagenomics.</title>
        <authorList>
            <person name="Schulz F."/>
            <person name="Roux S."/>
            <person name="Paez-Espino D."/>
            <person name="Jungbluth S."/>
            <person name="Walsh D.A."/>
            <person name="Denef V.J."/>
            <person name="McMahon K.D."/>
            <person name="Konstantinidis K.T."/>
            <person name="Eloe-Fadrosh E.A."/>
            <person name="Kyrpides N.C."/>
            <person name="Woyke T."/>
        </authorList>
    </citation>
    <scope>NUCLEOTIDE SEQUENCE</scope>
    <source>
        <strain evidence="1">GVMAG-M-3300025860-20</strain>
    </source>
</reference>
<organism evidence="1">
    <name type="scientific">viral metagenome</name>
    <dbReference type="NCBI Taxonomy" id="1070528"/>
    <lineage>
        <taxon>unclassified sequences</taxon>
        <taxon>metagenomes</taxon>
        <taxon>organismal metagenomes</taxon>
    </lineage>
</organism>
<protein>
    <submittedName>
        <fullName evidence="1">Uncharacterized protein</fullName>
    </submittedName>
</protein>
<sequence length="88" mass="9891">MSFSILSKIQGTEVVPINCAPVWRLLDVLLDVNDEWLQSVTELKSSLTEEEMNLNGQGYIVPSMLDTENTLIYCIKTTLQKSNILSSK</sequence>
<proteinExistence type="predicted"/>